<sequence>MTGDHPCPAILNGHSGAASAASIRGSRSSDHRSMAILTSLSTTHVRLDFAQCLVLQEVGGPPLGNNEYRRASSCDALCLVDLDGIDLQVTSMVITTLFVAHDCAPPARSTAR</sequence>
<evidence type="ECO:0000313" key="2">
    <source>
        <dbReference type="Proteomes" id="UP001431656"/>
    </source>
</evidence>
<dbReference type="Proteomes" id="UP001431656">
    <property type="component" value="Chromosome"/>
</dbReference>
<dbReference type="KEGG" id="broo:brsh051_20250"/>
<reference evidence="1" key="1">
    <citation type="journal article" date="2024" name="Int. J. Syst. Evol. Microbiol.">
        <title>Brooklawnia propionicigenes sp. nov., a facultatively anaerobic, propionate-producing bacterium isolated from a methanogenic reactor treating waste from cattle farms.</title>
        <authorList>
            <person name="Akita Y."/>
            <person name="Ueki A."/>
            <person name="Tonouchi A."/>
            <person name="Sugawara Y."/>
            <person name="Honma S."/>
            <person name="Kaku N."/>
            <person name="Ueki K."/>
        </authorList>
    </citation>
    <scope>NUCLEOTIDE SEQUENCE</scope>
    <source>
        <strain evidence="1">SH051</strain>
    </source>
</reference>
<evidence type="ECO:0000313" key="1">
    <source>
        <dbReference type="EMBL" id="BEH02744.1"/>
    </source>
</evidence>
<organism evidence="1 2">
    <name type="scientific">Brooklawnia propionicigenes</name>
    <dbReference type="NCBI Taxonomy" id="3041175"/>
    <lineage>
        <taxon>Bacteria</taxon>
        <taxon>Bacillati</taxon>
        <taxon>Actinomycetota</taxon>
        <taxon>Actinomycetes</taxon>
        <taxon>Propionibacteriales</taxon>
        <taxon>Propionibacteriaceae</taxon>
        <taxon>Brooklawnia</taxon>
    </lineage>
</organism>
<dbReference type="AlphaFoldDB" id="A0AAN0MHM4"/>
<protein>
    <submittedName>
        <fullName evidence="1">Uncharacterized protein</fullName>
    </submittedName>
</protein>
<dbReference type="EMBL" id="AP028056">
    <property type="protein sequence ID" value="BEH02744.1"/>
    <property type="molecule type" value="Genomic_DNA"/>
</dbReference>
<gene>
    <name evidence="1" type="ORF">brsh051_20250</name>
</gene>
<accession>A0AAN0MHM4</accession>
<name>A0AAN0MHM4_9ACTN</name>
<keyword evidence="2" id="KW-1185">Reference proteome</keyword>
<proteinExistence type="predicted"/>